<name>A0A2P8HQS5_9BACI</name>
<comment type="caution">
    <text evidence="1">The sequence shown here is derived from an EMBL/GenBank/DDBJ whole genome shotgun (WGS) entry which is preliminary data.</text>
</comment>
<evidence type="ECO:0000313" key="1">
    <source>
        <dbReference type="EMBL" id="PSL48573.1"/>
    </source>
</evidence>
<dbReference type="Proteomes" id="UP000242310">
    <property type="component" value="Unassembled WGS sequence"/>
</dbReference>
<sequence>MTNVPEVQITTTDARLGLDNQRPPMQMEQPSADIDIIHNHVDTVNISTEAMQLNIDQTEAFAAANLIAPLRSSQEFSAEAEMTAIEYVQKTARHGEQMKDSAHTGASAIPNMAHENWMGRPVEVDLGYMPDNMDQTQIDFQPGEVHFQIDSAMPEFNVETRDPIIEIPRWEVNTYMEQKPSIQFDVPGRRVDQSL</sequence>
<proteinExistence type="predicted"/>
<gene>
    <name evidence="1" type="ORF">B0H94_104174</name>
</gene>
<dbReference type="EMBL" id="PYAV01000004">
    <property type="protein sequence ID" value="PSL48573.1"/>
    <property type="molecule type" value="Genomic_DNA"/>
</dbReference>
<evidence type="ECO:0000313" key="2">
    <source>
        <dbReference type="Proteomes" id="UP000242310"/>
    </source>
</evidence>
<dbReference type="RefSeq" id="WP_106588139.1">
    <property type="nucleotide sequence ID" value="NZ_PYAV01000004.1"/>
</dbReference>
<accession>A0A2P8HQS5</accession>
<dbReference type="OrthoDB" id="2112831at2"/>
<reference evidence="1 2" key="1">
    <citation type="submission" date="2018-03" db="EMBL/GenBank/DDBJ databases">
        <title>Genomic Encyclopedia of Type Strains, Phase III (KMG-III): the genomes of soil and plant-associated and newly described type strains.</title>
        <authorList>
            <person name="Whitman W."/>
        </authorList>
    </citation>
    <scope>NUCLEOTIDE SEQUENCE [LARGE SCALE GENOMIC DNA]</scope>
    <source>
        <strain evidence="1 2">CGMCC 1.07653</strain>
    </source>
</reference>
<dbReference type="Pfam" id="PF20074">
    <property type="entry name" value="DUF6470"/>
    <property type="match status" value="1"/>
</dbReference>
<protein>
    <recommendedName>
        <fullName evidence="3">YviE</fullName>
    </recommendedName>
</protein>
<evidence type="ECO:0008006" key="3">
    <source>
        <dbReference type="Google" id="ProtNLM"/>
    </source>
</evidence>
<dbReference type="AlphaFoldDB" id="A0A2P8HQS5"/>
<organism evidence="1 2">
    <name type="scientific">Salsuginibacillus halophilus</name>
    <dbReference type="NCBI Taxonomy" id="517424"/>
    <lineage>
        <taxon>Bacteria</taxon>
        <taxon>Bacillati</taxon>
        <taxon>Bacillota</taxon>
        <taxon>Bacilli</taxon>
        <taxon>Bacillales</taxon>
        <taxon>Bacillaceae</taxon>
        <taxon>Salsuginibacillus</taxon>
    </lineage>
</organism>
<dbReference type="InterPro" id="IPR045527">
    <property type="entry name" value="DUF6470"/>
</dbReference>
<keyword evidence="2" id="KW-1185">Reference proteome</keyword>